<keyword evidence="7" id="KW-0413">Isomerase</keyword>
<evidence type="ECO:0000256" key="3">
    <source>
        <dbReference type="ARBA" id="ARBA00022801"/>
    </source>
</evidence>
<organism evidence="14 15">
    <name type="scientific">Caminicella sporogenes DSM 14501</name>
    <dbReference type="NCBI Taxonomy" id="1121266"/>
    <lineage>
        <taxon>Bacteria</taxon>
        <taxon>Bacillati</taxon>
        <taxon>Bacillota</taxon>
        <taxon>Clostridia</taxon>
        <taxon>Peptostreptococcales</taxon>
        <taxon>Caminicellaceae</taxon>
        <taxon>Caminicella</taxon>
    </lineage>
</organism>
<dbReference type="Gene3D" id="3.40.50.300">
    <property type="entry name" value="P-loop containing nucleotide triphosphate hydrolases"/>
    <property type="match status" value="2"/>
</dbReference>
<dbReference type="GO" id="GO:0005524">
    <property type="term" value="F:ATP binding"/>
    <property type="evidence" value="ECO:0007669"/>
    <property type="project" value="UniProtKB-UniRule"/>
</dbReference>
<evidence type="ECO:0000256" key="8">
    <source>
        <dbReference type="ARBA" id="ARBA00034617"/>
    </source>
</evidence>
<evidence type="ECO:0000256" key="11">
    <source>
        <dbReference type="PROSITE-ProRule" id="PRU00560"/>
    </source>
</evidence>
<dbReference type="GO" id="GO:0000725">
    <property type="term" value="P:recombinational repair"/>
    <property type="evidence" value="ECO:0007669"/>
    <property type="project" value="TreeGrafter"/>
</dbReference>
<protein>
    <recommendedName>
        <fullName evidence="9">DNA 3'-5' helicase</fullName>
        <ecNumber evidence="9">5.6.2.4</ecNumber>
    </recommendedName>
</protein>
<keyword evidence="3 11" id="KW-0378">Hydrolase</keyword>
<dbReference type="InterPro" id="IPR014017">
    <property type="entry name" value="DNA_helicase_UvrD-like_C"/>
</dbReference>
<dbReference type="InterPro" id="IPR000212">
    <property type="entry name" value="DNA_helicase_UvrD/REP"/>
</dbReference>
<dbReference type="PANTHER" id="PTHR11070:SF2">
    <property type="entry name" value="ATP-DEPENDENT DNA HELICASE SRS2"/>
    <property type="match status" value="1"/>
</dbReference>
<dbReference type="PROSITE" id="PS51198">
    <property type="entry name" value="UVRD_HELICASE_ATP_BIND"/>
    <property type="match status" value="1"/>
</dbReference>
<dbReference type="InterPro" id="IPR027417">
    <property type="entry name" value="P-loop_NTPase"/>
</dbReference>
<evidence type="ECO:0000256" key="1">
    <source>
        <dbReference type="ARBA" id="ARBA00009922"/>
    </source>
</evidence>
<feature type="domain" description="UvrD-like helicase C-terminal" evidence="13">
    <location>
        <begin position="298"/>
        <end position="560"/>
    </location>
</feature>
<dbReference type="GO" id="GO:0016887">
    <property type="term" value="F:ATP hydrolysis activity"/>
    <property type="evidence" value="ECO:0007669"/>
    <property type="project" value="RHEA"/>
</dbReference>
<dbReference type="AlphaFoldDB" id="A0A1M6NXT9"/>
<dbReference type="CDD" id="cd17932">
    <property type="entry name" value="DEXQc_UvrD"/>
    <property type="match status" value="1"/>
</dbReference>
<evidence type="ECO:0000256" key="5">
    <source>
        <dbReference type="ARBA" id="ARBA00022840"/>
    </source>
</evidence>
<evidence type="ECO:0000259" key="12">
    <source>
        <dbReference type="PROSITE" id="PS51198"/>
    </source>
</evidence>
<evidence type="ECO:0000256" key="4">
    <source>
        <dbReference type="ARBA" id="ARBA00022806"/>
    </source>
</evidence>
<evidence type="ECO:0000313" key="14">
    <source>
        <dbReference type="EMBL" id="SHK00461.1"/>
    </source>
</evidence>
<evidence type="ECO:0000256" key="2">
    <source>
        <dbReference type="ARBA" id="ARBA00022741"/>
    </source>
</evidence>
<keyword evidence="6" id="KW-0238">DNA-binding</keyword>
<dbReference type="InterPro" id="IPR013986">
    <property type="entry name" value="DExx_box_DNA_helicase_dom_sf"/>
</dbReference>
<comment type="catalytic activity">
    <reaction evidence="10">
        <text>ATP + H2O = ADP + phosphate + H(+)</text>
        <dbReference type="Rhea" id="RHEA:13065"/>
        <dbReference type="ChEBI" id="CHEBI:15377"/>
        <dbReference type="ChEBI" id="CHEBI:15378"/>
        <dbReference type="ChEBI" id="CHEBI:30616"/>
        <dbReference type="ChEBI" id="CHEBI:43474"/>
        <dbReference type="ChEBI" id="CHEBI:456216"/>
        <dbReference type="EC" id="5.6.2.4"/>
    </reaction>
</comment>
<dbReference type="Gene3D" id="1.10.486.10">
    <property type="entry name" value="PCRA, domain 4"/>
    <property type="match status" value="1"/>
</dbReference>
<comment type="catalytic activity">
    <reaction evidence="8">
        <text>Couples ATP hydrolysis with the unwinding of duplex DNA by translocating in the 3'-5' direction.</text>
        <dbReference type="EC" id="5.6.2.4"/>
    </reaction>
</comment>
<dbReference type="Pfam" id="PF13361">
    <property type="entry name" value="UvrD_C"/>
    <property type="match status" value="1"/>
</dbReference>
<dbReference type="RefSeq" id="WP_072966295.1">
    <property type="nucleotide sequence ID" value="NZ_FRAJ01000007.1"/>
</dbReference>
<dbReference type="GO" id="GO:0043138">
    <property type="term" value="F:3'-5' DNA helicase activity"/>
    <property type="evidence" value="ECO:0007669"/>
    <property type="project" value="UniProtKB-EC"/>
</dbReference>
<dbReference type="EC" id="5.6.2.4" evidence="9"/>
<dbReference type="GO" id="GO:0005829">
    <property type="term" value="C:cytosol"/>
    <property type="evidence" value="ECO:0007669"/>
    <property type="project" value="TreeGrafter"/>
</dbReference>
<evidence type="ECO:0000256" key="6">
    <source>
        <dbReference type="ARBA" id="ARBA00023125"/>
    </source>
</evidence>
<sequence length="700" mass="82939">MGVNFFNFLSKKFNLDLNEKQKEAVTHKDGPVLVLASPGSGKTTVLNARIAYLILNCRINPRNILAITFSKAAARDMNDRFYSTYGNLIPNGIKFATIHSFAYKIVREYFYKNNINYDIIEGKSIKKSLLKTIYNKINSSNINDDKLEELSNAIGFVKNLMINPNDIKSFNFQIKNFEKIFKLYEIYKRENEFNKILLDFDDMLVQANNILKKDRNILNKYQRLFKYILVDEAQDTSLIQNKIIEKVALPENNLFMVCDDDQSIFRFRGADPDYLLDFRKRYKEARIIFMQQNYRSTKNIVDVSNKFIQNNFKRYPKNMFTANSRKSPIRIMRFLSDKEQINYIVNSIKKEEDLREIAILYRNNISSMRLAQRLYEENILFYMKDYYRNFFNHWVLNDILNFIRFSYDDTNVNLLESIYTKFNSYISKKELEYLKYQDKSKSVFDNLINNPEVKSFKKRNLAKFKRDFEILKTLKPVQAIRFIRNDLKYDKRLQEYCEIMGYSYDYIKNILEILEEFSVKAVTMQEYVDNLNNLRKIMHESKNNKYKNAVTLSTLHSSKGLEFKKVYMIDLIEGQIPTLESIRLSELGNMDALEEERRLWYVGMTRAKEHLELLTVEYKYNESVMPSRFIGEVAEHVEKGNSLPYRVNSIVRHKKLGLGLVKSINGEIITIDFDDKGEKNLSIDMCIKRNLLEVINYKVN</sequence>
<feature type="binding site" evidence="11">
    <location>
        <begin position="36"/>
        <end position="43"/>
    </location>
    <ligand>
        <name>ATP</name>
        <dbReference type="ChEBI" id="CHEBI:30616"/>
    </ligand>
</feature>
<evidence type="ECO:0000256" key="7">
    <source>
        <dbReference type="ARBA" id="ARBA00023235"/>
    </source>
</evidence>
<feature type="domain" description="UvrD-like helicase ATP-binding" evidence="12">
    <location>
        <begin position="15"/>
        <end position="297"/>
    </location>
</feature>
<keyword evidence="15" id="KW-1185">Reference proteome</keyword>
<dbReference type="STRING" id="1121266.SAMN02745883_01018"/>
<dbReference type="Proteomes" id="UP000184082">
    <property type="component" value="Unassembled WGS sequence"/>
</dbReference>
<dbReference type="PROSITE" id="PS51217">
    <property type="entry name" value="UVRD_HELICASE_CTER"/>
    <property type="match status" value="1"/>
</dbReference>
<dbReference type="GO" id="GO:0033202">
    <property type="term" value="C:DNA helicase complex"/>
    <property type="evidence" value="ECO:0007669"/>
    <property type="project" value="TreeGrafter"/>
</dbReference>
<dbReference type="PANTHER" id="PTHR11070">
    <property type="entry name" value="UVRD / RECB / PCRA DNA HELICASE FAMILY MEMBER"/>
    <property type="match status" value="1"/>
</dbReference>
<dbReference type="Pfam" id="PF00580">
    <property type="entry name" value="UvrD-helicase"/>
    <property type="match status" value="1"/>
</dbReference>
<dbReference type="GO" id="GO:0003677">
    <property type="term" value="F:DNA binding"/>
    <property type="evidence" value="ECO:0007669"/>
    <property type="project" value="UniProtKB-KW"/>
</dbReference>
<keyword evidence="5 11" id="KW-0067">ATP-binding</keyword>
<keyword evidence="2 11" id="KW-0547">Nucleotide-binding</keyword>
<evidence type="ECO:0000259" key="13">
    <source>
        <dbReference type="PROSITE" id="PS51217"/>
    </source>
</evidence>
<comment type="similarity">
    <text evidence="1">Belongs to the helicase family. UvrD subfamily.</text>
</comment>
<dbReference type="EMBL" id="FRAJ01000007">
    <property type="protein sequence ID" value="SHK00461.1"/>
    <property type="molecule type" value="Genomic_DNA"/>
</dbReference>
<evidence type="ECO:0000256" key="9">
    <source>
        <dbReference type="ARBA" id="ARBA00034808"/>
    </source>
</evidence>
<dbReference type="SUPFAM" id="SSF52540">
    <property type="entry name" value="P-loop containing nucleoside triphosphate hydrolases"/>
    <property type="match status" value="1"/>
</dbReference>
<name>A0A1M6NXT9_9FIRM</name>
<proteinExistence type="inferred from homology"/>
<dbReference type="InterPro" id="IPR014016">
    <property type="entry name" value="UvrD-like_ATP-bd"/>
</dbReference>
<keyword evidence="4 11" id="KW-0347">Helicase</keyword>
<accession>A0A1M6NXT9</accession>
<gene>
    <name evidence="14" type="ORF">SAMN02745883_01018</name>
</gene>
<evidence type="ECO:0000256" key="10">
    <source>
        <dbReference type="ARBA" id="ARBA00048988"/>
    </source>
</evidence>
<evidence type="ECO:0000313" key="15">
    <source>
        <dbReference type="Proteomes" id="UP000184082"/>
    </source>
</evidence>
<dbReference type="Gene3D" id="1.10.10.160">
    <property type="match status" value="1"/>
</dbReference>
<reference evidence="14 15" key="1">
    <citation type="submission" date="2016-11" db="EMBL/GenBank/DDBJ databases">
        <authorList>
            <person name="Jaros S."/>
            <person name="Januszkiewicz K."/>
            <person name="Wedrychowicz H."/>
        </authorList>
    </citation>
    <scope>NUCLEOTIDE SEQUENCE [LARGE SCALE GENOMIC DNA]</scope>
    <source>
        <strain evidence="14 15">DSM 14501</strain>
    </source>
</reference>